<reference evidence="1" key="1">
    <citation type="journal article" date="2020" name="Nature">
        <title>Giant virus diversity and host interactions through global metagenomics.</title>
        <authorList>
            <person name="Schulz F."/>
            <person name="Roux S."/>
            <person name="Paez-Espino D."/>
            <person name="Jungbluth S."/>
            <person name="Walsh D.A."/>
            <person name="Denef V.J."/>
            <person name="McMahon K.D."/>
            <person name="Konstantinidis K.T."/>
            <person name="Eloe-Fadrosh E.A."/>
            <person name="Kyrpides N.C."/>
            <person name="Woyke T."/>
        </authorList>
    </citation>
    <scope>NUCLEOTIDE SEQUENCE</scope>
    <source>
        <strain evidence="1">GVMAG-M-3300009161-52</strain>
    </source>
</reference>
<protein>
    <submittedName>
        <fullName evidence="1">Uncharacterized protein</fullName>
    </submittedName>
</protein>
<sequence>MVVNQLFIEKPPLDLLNRLIKAFGLNDINDKREFSQIDINNNNTITAFQGLEHDLRKCYIPCKKKIYIDNIQNITGKEAITIFRQFLKAHNYDLYSKEKFIKNVKYMVYKIMSRQEKEGNKKTKKKQVNKDIVIVFD</sequence>
<evidence type="ECO:0000313" key="1">
    <source>
        <dbReference type="EMBL" id="QHT33798.1"/>
    </source>
</evidence>
<accession>A0A6C0EXR1</accession>
<proteinExistence type="predicted"/>
<organism evidence="1">
    <name type="scientific">viral metagenome</name>
    <dbReference type="NCBI Taxonomy" id="1070528"/>
    <lineage>
        <taxon>unclassified sequences</taxon>
        <taxon>metagenomes</taxon>
        <taxon>organismal metagenomes</taxon>
    </lineage>
</organism>
<dbReference type="AlphaFoldDB" id="A0A6C0EXR1"/>
<dbReference type="EMBL" id="MN738978">
    <property type="protein sequence ID" value="QHT33798.1"/>
    <property type="molecule type" value="Genomic_DNA"/>
</dbReference>
<name>A0A6C0EXR1_9ZZZZ</name>